<sequence length="320" mass="35207">MAKYVGIDGHSTQNCPGNVPCKGIFVDPNDQLGDYNLYLSNESHVQVATSEASFAGQFEFLTEVAPERTHIAPEADEVTVAGRTLYFPANGGAEGSTLNIWEIDSDTGHRLEEAESPVASFAIDDSGNWGPVALVPGAHYEFELLRPGRPNHHFFRQPFLRSTHLVRLNTSPVDGDAEANTHLGPDHAALVVSRDKEWWTNASNANNDRLEVSTSSPYWGDQPALNVLREEMGNSNIGIHLHDSAERPAVSSGEILTWFHEQAFQTGADIYMPAYAPADGTITLISTPRGRSDRQQTINVPNLRSSEHRISVIFNDYIQD</sequence>
<evidence type="ECO:0000313" key="3">
    <source>
        <dbReference type="EMBL" id="RFA31720.1"/>
    </source>
</evidence>
<keyword evidence="4" id="KW-1185">Reference proteome</keyword>
<dbReference type="Gene3D" id="2.60.40.2200">
    <property type="match status" value="1"/>
</dbReference>
<dbReference type="InterPro" id="IPR049036">
    <property type="entry name" value="AF_1763-like_C"/>
</dbReference>
<protein>
    <submittedName>
        <fullName evidence="3">Uncharacterized protein</fullName>
    </submittedName>
</protein>
<dbReference type="AlphaFoldDB" id="A0A3E0WFL5"/>
<accession>A0A3E0WFL5</accession>
<evidence type="ECO:0000259" key="2">
    <source>
        <dbReference type="Pfam" id="PF21768"/>
    </source>
</evidence>
<proteinExistence type="predicted"/>
<dbReference type="RefSeq" id="WP_116304120.1">
    <property type="nucleotide sequence ID" value="NZ_NFZV01000040.1"/>
</dbReference>
<evidence type="ECO:0000313" key="4">
    <source>
        <dbReference type="Proteomes" id="UP000256763"/>
    </source>
</evidence>
<comment type="caution">
    <text evidence="3">The sequence shown here is derived from an EMBL/GenBank/DDBJ whole genome shotgun (WGS) entry which is preliminary data.</text>
</comment>
<dbReference type="Proteomes" id="UP000256763">
    <property type="component" value="Unassembled WGS sequence"/>
</dbReference>
<feature type="domain" description="AF-1763-like C-terminal" evidence="2">
    <location>
        <begin position="194"/>
        <end position="316"/>
    </location>
</feature>
<organism evidence="3 4">
    <name type="scientific">Alkalilimnicola ehrlichii</name>
    <dbReference type="NCBI Taxonomy" id="351052"/>
    <lineage>
        <taxon>Bacteria</taxon>
        <taxon>Pseudomonadati</taxon>
        <taxon>Pseudomonadota</taxon>
        <taxon>Gammaproteobacteria</taxon>
        <taxon>Chromatiales</taxon>
        <taxon>Ectothiorhodospiraceae</taxon>
        <taxon>Alkalilimnicola</taxon>
    </lineage>
</organism>
<dbReference type="Gene3D" id="2.60.40.2190">
    <property type="match status" value="1"/>
</dbReference>
<evidence type="ECO:0000259" key="1">
    <source>
        <dbReference type="Pfam" id="PF18067"/>
    </source>
</evidence>
<dbReference type="Pfam" id="PF18067">
    <property type="entry name" value="Lipase_C"/>
    <property type="match status" value="1"/>
</dbReference>
<dbReference type="InterPro" id="IPR040664">
    <property type="entry name" value="AFL_C"/>
</dbReference>
<dbReference type="Pfam" id="PF21768">
    <property type="entry name" value="AF_1763-like_C"/>
    <property type="match status" value="1"/>
</dbReference>
<name>A0A3E0WFL5_9GAMM</name>
<gene>
    <name evidence="3" type="ORF">CAL65_21545</name>
</gene>
<dbReference type="EMBL" id="NFZW01000041">
    <property type="protein sequence ID" value="RFA31720.1"/>
    <property type="molecule type" value="Genomic_DNA"/>
</dbReference>
<dbReference type="OrthoDB" id="8871309at2"/>
<feature type="domain" description="AFL C-terminal" evidence="1">
    <location>
        <begin position="76"/>
        <end position="171"/>
    </location>
</feature>
<reference evidence="4" key="1">
    <citation type="submission" date="2017-05" db="EMBL/GenBank/DDBJ databases">
        <authorList>
            <person name="Sharma S."/>
            <person name="Sidhu C."/>
            <person name="Pinnaka A.K."/>
        </authorList>
    </citation>
    <scope>NUCLEOTIDE SEQUENCE [LARGE SCALE GENOMIC DNA]</scope>
    <source>
        <strain evidence="4">AK93</strain>
    </source>
</reference>